<dbReference type="Pfam" id="PF25199">
    <property type="entry name" value="nSTAND_NTPase5"/>
    <property type="match status" value="1"/>
</dbReference>
<evidence type="ECO:0000256" key="1">
    <source>
        <dbReference type="SAM" id="MobiDB-lite"/>
    </source>
</evidence>
<evidence type="ECO:0000313" key="3">
    <source>
        <dbReference type="EMBL" id="GLY79328.1"/>
    </source>
</evidence>
<dbReference type="InterPro" id="IPR057574">
    <property type="entry name" value="nSTAND_NTPase5_dom"/>
</dbReference>
<dbReference type="InterPro" id="IPR009003">
    <property type="entry name" value="Peptidase_S1_PA"/>
</dbReference>
<dbReference type="Pfam" id="PF13365">
    <property type="entry name" value="Trypsin_2"/>
    <property type="match status" value="1"/>
</dbReference>
<dbReference type="Pfam" id="PF13374">
    <property type="entry name" value="TPR_10"/>
    <property type="match status" value="2"/>
</dbReference>
<accession>A0A9W6VNY7</accession>
<dbReference type="Gene3D" id="1.25.40.10">
    <property type="entry name" value="Tetratricopeptide repeat domain"/>
    <property type="match status" value="2"/>
</dbReference>
<dbReference type="EMBL" id="BSTJ01000011">
    <property type="protein sequence ID" value="GLY79328.1"/>
    <property type="molecule type" value="Genomic_DNA"/>
</dbReference>
<dbReference type="AlphaFoldDB" id="A0A9W6VNY7"/>
<dbReference type="RefSeq" id="WP_285630609.1">
    <property type="nucleotide sequence ID" value="NZ_BSTJ01000011.1"/>
</dbReference>
<feature type="region of interest" description="Disordered" evidence="1">
    <location>
        <begin position="982"/>
        <end position="1021"/>
    </location>
</feature>
<dbReference type="SUPFAM" id="SSF50494">
    <property type="entry name" value="Trypsin-like serine proteases"/>
    <property type="match status" value="1"/>
</dbReference>
<dbReference type="SMART" id="SM00028">
    <property type="entry name" value="TPR"/>
    <property type="match status" value="4"/>
</dbReference>
<dbReference type="PANTHER" id="PTHR19959:SF119">
    <property type="entry name" value="FUNGAL LIPASE-LIKE DOMAIN-CONTAINING PROTEIN"/>
    <property type="match status" value="1"/>
</dbReference>
<dbReference type="InterPro" id="IPR019734">
    <property type="entry name" value="TPR_rpt"/>
</dbReference>
<feature type="compositionally biased region" description="Basic and acidic residues" evidence="1">
    <location>
        <begin position="982"/>
        <end position="991"/>
    </location>
</feature>
<protein>
    <recommendedName>
        <fullName evidence="2">Novel STAND NTPase 5 domain-containing protein</fullName>
    </recommendedName>
</protein>
<feature type="compositionally biased region" description="Basic and acidic residues" evidence="1">
    <location>
        <begin position="117"/>
        <end position="127"/>
    </location>
</feature>
<evidence type="ECO:0000259" key="2">
    <source>
        <dbReference type="Pfam" id="PF25199"/>
    </source>
</evidence>
<sequence>MVRRERVAETFARRADGTWEFGSGYLIAPRLVLTAAHAVVVDGAPAPTVMVRFLGDPSTPTGRVAWWRHDDTVDAALVEVTGPAEHVPEAATVRWGRLTGTRGGVRCEATGFPDAQRGPDDIRDTEHLSGTINPGTGAKSRRYDVLVDAWPDSRTRSSAWAGISGAALFCGEDALLTGVLVADPPEFGSRRLTAVPVARFLDDPGFVALVGEQTTESVELAPLFEPPTVVGGSRSPAYLLAADAEVVPFHGRTELLAKLSAWCEEPDTVSTWLVTGPGGQGKTRLAREFAARRRAAGWAVGWLRPDNGDPLDVGPLAASAVPVLVIVDYAETRTDQIRRLATRIGAVRDSGLRVRLLLLARHAGEWWRQLVIGSSVIERALGRHVTELPPLEDTAERRAPLFATAVEHFARALRRRGDQIGPDLPDPPDDLGHPRYGSVLTVHMTALASLLQLGFEPVPEKKGEGVEDVLLGHEERYWGWTAYARGLRFAYSKALRRAVATATLFSATTETEAAHLLGAVPGLRDQPEERLLALAEWLHDLYPAADSRYWGRLQPDRLGEYLVARVTAEDTDLFDGLFGHVPARDTQYGFEVLSRAAALRPAAADTIARLVSSRPELASVAAVAATRSDQPDPLITAIEPLTAQVTAEPDWLDELIAVTWAAPSLFGRWSIEAFRRLVDRYRELARDDPATHRPRLASQLFALAERLNSVGETKEAQESLEEAVSLGRELPDDAETELAPALGLLAKLYMSHGQTRKALATAKESVEQWERKNPPDLHGTVQALSNLSAILNESGDREGSLRTAEHALEVYHQVAEPDPWLTIIATSAGTNRANRLIDFGMQTVGLAIHREVVDTRRRIVEDHPTLFDHDLASGLHNLAKTLHRMGEDEEAAQHIEEAVSIYRPLAERLPAVYLRNLADTLGTEGVILLGRPGKARAAVESLAESERIATAIDDKVLMFAATGGLELARRRSPELRKYVAELRRYRSRSDPPGHGQKSRPDPARVVRNQPKRRSRQDRKKE</sequence>
<dbReference type="PANTHER" id="PTHR19959">
    <property type="entry name" value="KINESIN LIGHT CHAIN"/>
    <property type="match status" value="1"/>
</dbReference>
<evidence type="ECO:0000313" key="4">
    <source>
        <dbReference type="Proteomes" id="UP001165135"/>
    </source>
</evidence>
<dbReference type="Proteomes" id="UP001165135">
    <property type="component" value="Unassembled WGS sequence"/>
</dbReference>
<gene>
    <name evidence="3" type="ORF">Airi01_075950</name>
</gene>
<feature type="domain" description="Novel STAND NTPase 5" evidence="2">
    <location>
        <begin position="235"/>
        <end position="368"/>
    </location>
</feature>
<name>A0A9W6VNY7_9ACTN</name>
<reference evidence="3" key="1">
    <citation type="submission" date="2023-03" db="EMBL/GenBank/DDBJ databases">
        <title>Actinoallomurus iriomotensis NBRC 103681.</title>
        <authorList>
            <person name="Ichikawa N."/>
            <person name="Sato H."/>
            <person name="Tonouchi N."/>
        </authorList>
    </citation>
    <scope>NUCLEOTIDE SEQUENCE</scope>
    <source>
        <strain evidence="3">NBRC 103681</strain>
    </source>
</reference>
<dbReference type="InterPro" id="IPR027417">
    <property type="entry name" value="P-loop_NTPase"/>
</dbReference>
<comment type="caution">
    <text evidence="3">The sequence shown here is derived from an EMBL/GenBank/DDBJ whole genome shotgun (WGS) entry which is preliminary data.</text>
</comment>
<dbReference type="InterPro" id="IPR011990">
    <property type="entry name" value="TPR-like_helical_dom_sf"/>
</dbReference>
<feature type="compositionally biased region" description="Basic residues" evidence="1">
    <location>
        <begin position="1009"/>
        <end position="1021"/>
    </location>
</feature>
<dbReference type="SUPFAM" id="SSF48452">
    <property type="entry name" value="TPR-like"/>
    <property type="match status" value="2"/>
</dbReference>
<organism evidence="3 4">
    <name type="scientific">Actinoallomurus iriomotensis</name>
    <dbReference type="NCBI Taxonomy" id="478107"/>
    <lineage>
        <taxon>Bacteria</taxon>
        <taxon>Bacillati</taxon>
        <taxon>Actinomycetota</taxon>
        <taxon>Actinomycetes</taxon>
        <taxon>Streptosporangiales</taxon>
        <taxon>Thermomonosporaceae</taxon>
        <taxon>Actinoallomurus</taxon>
    </lineage>
</organism>
<feature type="region of interest" description="Disordered" evidence="1">
    <location>
        <begin position="109"/>
        <end position="136"/>
    </location>
</feature>
<dbReference type="Gene3D" id="3.40.50.300">
    <property type="entry name" value="P-loop containing nucleotide triphosphate hydrolases"/>
    <property type="match status" value="1"/>
</dbReference>
<proteinExistence type="predicted"/>